<dbReference type="Gene3D" id="1.10.10.10">
    <property type="entry name" value="Winged helix-like DNA-binding domain superfamily/Winged helix DNA-binding domain"/>
    <property type="match status" value="1"/>
</dbReference>
<protein>
    <submittedName>
        <fullName evidence="4">Replication initiation protein</fullName>
    </submittedName>
</protein>
<keyword evidence="2" id="KW-0472">Membrane</keyword>
<gene>
    <name evidence="4" type="ORF">J0X19_22975</name>
</gene>
<dbReference type="Proteomes" id="UP000664144">
    <property type="component" value="Unassembled WGS sequence"/>
</dbReference>
<accession>A0A939F158</accession>
<dbReference type="SUPFAM" id="SSF46785">
    <property type="entry name" value="Winged helix' DNA-binding domain"/>
    <property type="match status" value="1"/>
</dbReference>
<comment type="caution">
    <text evidence="4">The sequence shown here is derived from an EMBL/GenBank/DDBJ whole genome shotgun (WGS) entry which is preliminary data.</text>
</comment>
<dbReference type="GO" id="GO:0006270">
    <property type="term" value="P:DNA replication initiation"/>
    <property type="evidence" value="ECO:0007669"/>
    <property type="project" value="InterPro"/>
</dbReference>
<dbReference type="Pfam" id="PF01051">
    <property type="entry name" value="Rep3_N"/>
    <property type="match status" value="1"/>
</dbReference>
<dbReference type="InterPro" id="IPR000525">
    <property type="entry name" value="Initiator_Rep_WH1"/>
</dbReference>
<organism evidence="4 5">
    <name type="scientific">Hymenobacter telluris</name>
    <dbReference type="NCBI Taxonomy" id="2816474"/>
    <lineage>
        <taxon>Bacteria</taxon>
        <taxon>Pseudomonadati</taxon>
        <taxon>Bacteroidota</taxon>
        <taxon>Cytophagia</taxon>
        <taxon>Cytophagales</taxon>
        <taxon>Hymenobacteraceae</taxon>
        <taxon>Hymenobacter</taxon>
    </lineage>
</organism>
<sequence>MIPDPTADETSLLALQNKALLNDGYSFLPLHIRLFVFLLAQIDYDNLERNQFFVPTALLLPGQSEDIVHGDSSARALDQMCRDVIGIKLHVETFRDVRGQRRRKVKPVVTYMNLISVAAFDGGLGGVLVKFTKDIMPYLLQLHQGGNYPLADLDELLRLGPTDAQPLFELLQEFGHFSHPKIDLDQLARLLKRAQPKQHTKLQQTLEEVQPTALPFVYEQYQEKQLSERFRVMFPDKTSRKKVLFLEDYMS</sequence>
<keyword evidence="5" id="KW-1185">Reference proteome</keyword>
<comment type="similarity">
    <text evidence="1">Belongs to the initiator RepB protein family.</text>
</comment>
<feature type="domain" description="Initiator Rep protein WH1" evidence="3">
    <location>
        <begin position="17"/>
        <end position="171"/>
    </location>
</feature>
<name>A0A939F158_9BACT</name>
<evidence type="ECO:0000259" key="3">
    <source>
        <dbReference type="Pfam" id="PF01051"/>
    </source>
</evidence>
<dbReference type="AlphaFoldDB" id="A0A939F158"/>
<reference evidence="4" key="1">
    <citation type="submission" date="2021-03" db="EMBL/GenBank/DDBJ databases">
        <authorList>
            <person name="Kim M.K."/>
        </authorList>
    </citation>
    <scope>NUCLEOTIDE SEQUENCE</scope>
    <source>
        <strain evidence="4">BT186</strain>
    </source>
</reference>
<proteinExistence type="inferred from homology"/>
<dbReference type="RefSeq" id="WP_206986749.1">
    <property type="nucleotide sequence ID" value="NZ_JAFLQZ010000024.1"/>
</dbReference>
<feature type="transmembrane region" description="Helical" evidence="2">
    <location>
        <begin position="108"/>
        <end position="129"/>
    </location>
</feature>
<dbReference type="EMBL" id="JAFLQZ010000024">
    <property type="protein sequence ID" value="MBO0360841.1"/>
    <property type="molecule type" value="Genomic_DNA"/>
</dbReference>
<evidence type="ECO:0000256" key="1">
    <source>
        <dbReference type="ARBA" id="ARBA00038283"/>
    </source>
</evidence>
<evidence type="ECO:0000256" key="2">
    <source>
        <dbReference type="SAM" id="Phobius"/>
    </source>
</evidence>
<dbReference type="InterPro" id="IPR036390">
    <property type="entry name" value="WH_DNA-bd_sf"/>
</dbReference>
<dbReference type="GO" id="GO:0003887">
    <property type="term" value="F:DNA-directed DNA polymerase activity"/>
    <property type="evidence" value="ECO:0007669"/>
    <property type="project" value="InterPro"/>
</dbReference>
<keyword evidence="2" id="KW-0812">Transmembrane</keyword>
<dbReference type="InterPro" id="IPR036388">
    <property type="entry name" value="WH-like_DNA-bd_sf"/>
</dbReference>
<evidence type="ECO:0000313" key="5">
    <source>
        <dbReference type="Proteomes" id="UP000664144"/>
    </source>
</evidence>
<evidence type="ECO:0000313" key="4">
    <source>
        <dbReference type="EMBL" id="MBO0360841.1"/>
    </source>
</evidence>
<keyword evidence="2" id="KW-1133">Transmembrane helix</keyword>